<dbReference type="InterPro" id="IPR002909">
    <property type="entry name" value="IPT_dom"/>
</dbReference>
<gene>
    <name evidence="15" type="ORF">NE237_020575</name>
</gene>
<dbReference type="SUPFAM" id="SSF48403">
    <property type="entry name" value="Ankyrin repeat"/>
    <property type="match status" value="1"/>
</dbReference>
<dbReference type="SUPFAM" id="SSF52540">
    <property type="entry name" value="P-loop containing nucleoside triphosphate hydrolases"/>
    <property type="match status" value="1"/>
</dbReference>
<dbReference type="PROSITE" id="PS50096">
    <property type="entry name" value="IQ"/>
    <property type="match status" value="3"/>
</dbReference>
<dbReference type="SMART" id="SM00248">
    <property type="entry name" value="ANK"/>
    <property type="match status" value="2"/>
</dbReference>
<dbReference type="Gene3D" id="1.20.5.190">
    <property type="match status" value="1"/>
</dbReference>
<evidence type="ECO:0000256" key="5">
    <source>
        <dbReference type="ARBA" id="ARBA00022860"/>
    </source>
</evidence>
<evidence type="ECO:0000256" key="12">
    <source>
        <dbReference type="PROSITE-ProRule" id="PRU00023"/>
    </source>
</evidence>
<feature type="compositionally biased region" description="Low complexity" evidence="13">
    <location>
        <begin position="141"/>
        <end position="153"/>
    </location>
</feature>
<dbReference type="GO" id="GO:0006357">
    <property type="term" value="P:regulation of transcription by RNA polymerase II"/>
    <property type="evidence" value="ECO:0007669"/>
    <property type="project" value="TreeGrafter"/>
</dbReference>
<evidence type="ECO:0000259" key="14">
    <source>
        <dbReference type="PROSITE" id="PS51437"/>
    </source>
</evidence>
<keyword evidence="9" id="KW-0010">Activator</keyword>
<dbReference type="EMBL" id="JAMYWD010000009">
    <property type="protein sequence ID" value="KAJ4960665.1"/>
    <property type="molecule type" value="Genomic_DNA"/>
</dbReference>
<evidence type="ECO:0000256" key="2">
    <source>
        <dbReference type="ARBA" id="ARBA00008267"/>
    </source>
</evidence>
<comment type="caution">
    <text evidence="15">The sequence shown here is derived from an EMBL/GenBank/DDBJ whole genome shotgun (WGS) entry which is preliminary data.</text>
</comment>
<dbReference type="PROSITE" id="PS50088">
    <property type="entry name" value="ANK_REPEAT"/>
    <property type="match status" value="1"/>
</dbReference>
<keyword evidence="8" id="KW-0238">DNA-binding</keyword>
<feature type="domain" description="CG-1" evidence="14">
    <location>
        <begin position="7"/>
        <end position="133"/>
    </location>
</feature>
<evidence type="ECO:0000256" key="1">
    <source>
        <dbReference type="ARBA" id="ARBA00004123"/>
    </source>
</evidence>
<evidence type="ECO:0000256" key="10">
    <source>
        <dbReference type="ARBA" id="ARBA00023163"/>
    </source>
</evidence>
<dbReference type="InterPro" id="IPR005559">
    <property type="entry name" value="CG-1_dom"/>
</dbReference>
<dbReference type="InterPro" id="IPR000048">
    <property type="entry name" value="IQ_motif_EF-hand-BS"/>
</dbReference>
<dbReference type="SMART" id="SM00015">
    <property type="entry name" value="IQ"/>
    <property type="match status" value="3"/>
</dbReference>
<dbReference type="AlphaFoldDB" id="A0A9Q0K3K0"/>
<dbReference type="GO" id="GO:0003690">
    <property type="term" value="F:double-stranded DNA binding"/>
    <property type="evidence" value="ECO:0007669"/>
    <property type="project" value="TreeGrafter"/>
</dbReference>
<dbReference type="SMART" id="SM01076">
    <property type="entry name" value="CG-1"/>
    <property type="match status" value="1"/>
</dbReference>
<dbReference type="InterPro" id="IPR036770">
    <property type="entry name" value="Ankyrin_rpt-contain_sf"/>
</dbReference>
<dbReference type="InterPro" id="IPR014756">
    <property type="entry name" value="Ig_E-set"/>
</dbReference>
<evidence type="ECO:0000256" key="9">
    <source>
        <dbReference type="ARBA" id="ARBA00023159"/>
    </source>
</evidence>
<dbReference type="Gene3D" id="1.25.40.20">
    <property type="entry name" value="Ankyrin repeat-containing domain"/>
    <property type="match status" value="1"/>
</dbReference>
<dbReference type="CDD" id="cd00102">
    <property type="entry name" value="IPT"/>
    <property type="match status" value="1"/>
</dbReference>
<dbReference type="InterPro" id="IPR027417">
    <property type="entry name" value="P-loop_NTPase"/>
</dbReference>
<dbReference type="GO" id="GO:0005516">
    <property type="term" value="F:calmodulin binding"/>
    <property type="evidence" value="ECO:0007669"/>
    <property type="project" value="UniProtKB-KW"/>
</dbReference>
<evidence type="ECO:0000256" key="6">
    <source>
        <dbReference type="ARBA" id="ARBA00023015"/>
    </source>
</evidence>
<evidence type="ECO:0000256" key="4">
    <source>
        <dbReference type="ARBA" id="ARBA00022837"/>
    </source>
</evidence>
<sequence length="1045" mass="117776">MQSGFDINELVQEAQNRWLKPAEVLFILQNHENHQIMQEAPQKPSSGSLFLFNKRVLRFFRRDGHMWRKKKDGRTVGEAHERLKVGNVEAVNCYYAHGEENPNFQRRSYWMLDQAYEHIVLVHYREVSEGRHNAGSVSYLSPGLSSTPSQSSPYTAQNPGSLSGTSELYDSSRNSYDPGSVEISSEPVISGTELDHLDQTERSGDFSSSSEPEVNQALRRLQEQLSLNDDDFAEELSSYCSPEEKSIDSGVLDIEMKGSKQENFEVLLHGSEYKIGDQHYDWNAGELENTSNHQLLQDVVDREHLGFDYTLEKKDPPSWKEMLELCSTSTGFDSQEKFFNRLDENTLELENPVTPERGEILGRPAGRQDNCYSQWLGFRGNSSENTVNSYTTSETDLNMQMQLSAAREFLLGSDNSLVSPTSTSLPQLVENSKRSAYSSGTTTHKANPNYHAMWFDQENHLEVPLNGDSCLSIAMKQRFTISEISPEWGYATEATKVIITGSFLCDPSEFPWKCMFGNTEVHLEIIQDGVLRCKAPPHGPGKVNLCITCGNRESCSEIREFEYCIKQRSCTHCDLPQTEVTKSTEELLLLVRFAQMLLCDPLAQRVDNVESEIDVLRKLKVDEDPFGQIIETLLVGSETPLSTMDWLVQELLKDKLQCWLLSKYQEEGDTPGCSLSKKEQGIIHTIAGLGFEWALNPILNSGISINFRDVNGWTALHWAARFGREKMVAALLAAGASAGAVTDPTSQDPTGQTPASIAAANGHKGLAGYLSEVALTSHLSSLKLEETEMSRSVAAVEVERTMERISKESLGATEDQLSLRDSLAAVRNAAQAAARIQSAFRAHSFRKRRQREAAATSSVDGYDTDNIHELSAMSKLAFRNLRDHKLDKAALSIQKKYRGWKGRKEFLTLRQKVVKIQAHVRGHQVRKKYKVIVWAVGVLDKVVLRWRRRGVGLRGFRPESNSLNESEDEDILKVFRKQKVDVAIDESVDRVLSMAESPEARQQYRRMLESYQQAKAELNGAASETTLIPQCNVDDMENEYMYDFW</sequence>
<keyword evidence="6" id="KW-0805">Transcription regulation</keyword>
<keyword evidence="4" id="KW-0106">Calcium</keyword>
<comment type="subcellular location">
    <subcellularLocation>
        <location evidence="1">Nucleus</location>
    </subcellularLocation>
</comment>
<dbReference type="InterPro" id="IPR002110">
    <property type="entry name" value="Ankyrin_rpt"/>
</dbReference>
<feature type="repeat" description="ANK" evidence="12">
    <location>
        <begin position="711"/>
        <end position="743"/>
    </location>
</feature>
<keyword evidence="3" id="KW-0677">Repeat</keyword>
<keyword evidence="11" id="KW-0539">Nucleus</keyword>
<dbReference type="Pfam" id="PF12796">
    <property type="entry name" value="Ank_2"/>
    <property type="match status" value="1"/>
</dbReference>
<feature type="compositionally biased region" description="Polar residues" evidence="13">
    <location>
        <begin position="154"/>
        <end position="177"/>
    </location>
</feature>
<evidence type="ECO:0000256" key="7">
    <source>
        <dbReference type="ARBA" id="ARBA00023043"/>
    </source>
</evidence>
<dbReference type="GO" id="GO:0005634">
    <property type="term" value="C:nucleus"/>
    <property type="evidence" value="ECO:0007669"/>
    <property type="project" value="UniProtKB-SubCell"/>
</dbReference>
<dbReference type="PANTHER" id="PTHR23335:SF1">
    <property type="entry name" value="CALMODULIN-BINDING TRANSCRIPTION ACTIVATOR, ISOFORM F"/>
    <property type="match status" value="1"/>
</dbReference>
<protein>
    <recommendedName>
        <fullName evidence="14">CG-1 domain-containing protein</fullName>
    </recommendedName>
</protein>
<dbReference type="GO" id="GO:0003712">
    <property type="term" value="F:transcription coregulator activity"/>
    <property type="evidence" value="ECO:0007669"/>
    <property type="project" value="TreeGrafter"/>
</dbReference>
<evidence type="ECO:0000256" key="8">
    <source>
        <dbReference type="ARBA" id="ARBA00023125"/>
    </source>
</evidence>
<name>A0A9Q0K3K0_9MAGN</name>
<feature type="region of interest" description="Disordered" evidence="13">
    <location>
        <begin position="139"/>
        <end position="192"/>
    </location>
</feature>
<dbReference type="OrthoDB" id="407555at2759"/>
<evidence type="ECO:0000256" key="11">
    <source>
        <dbReference type="ARBA" id="ARBA00023242"/>
    </source>
</evidence>
<keyword evidence="7 12" id="KW-0040">ANK repeat</keyword>
<keyword evidence="5" id="KW-0112">Calmodulin-binding</keyword>
<dbReference type="Pfam" id="PF03859">
    <property type="entry name" value="CG-1"/>
    <property type="match status" value="1"/>
</dbReference>
<dbReference type="SUPFAM" id="SSF81296">
    <property type="entry name" value="E set domains"/>
    <property type="match status" value="1"/>
</dbReference>
<evidence type="ECO:0000313" key="15">
    <source>
        <dbReference type="EMBL" id="KAJ4960665.1"/>
    </source>
</evidence>
<evidence type="ECO:0000256" key="3">
    <source>
        <dbReference type="ARBA" id="ARBA00022737"/>
    </source>
</evidence>
<dbReference type="PROSITE" id="PS50297">
    <property type="entry name" value="ANK_REP_REGION"/>
    <property type="match status" value="1"/>
</dbReference>
<accession>A0A9Q0K3K0</accession>
<dbReference type="PROSITE" id="PS51437">
    <property type="entry name" value="CG_1"/>
    <property type="match status" value="1"/>
</dbReference>
<dbReference type="Gene3D" id="2.60.40.10">
    <property type="entry name" value="Immunoglobulins"/>
    <property type="match status" value="1"/>
</dbReference>
<keyword evidence="10" id="KW-0804">Transcription</keyword>
<keyword evidence="16" id="KW-1185">Reference proteome</keyword>
<reference evidence="15" key="1">
    <citation type="journal article" date="2023" name="Plant J.">
        <title>The genome of the king protea, Protea cynaroides.</title>
        <authorList>
            <person name="Chang J."/>
            <person name="Duong T.A."/>
            <person name="Schoeman C."/>
            <person name="Ma X."/>
            <person name="Roodt D."/>
            <person name="Barker N."/>
            <person name="Li Z."/>
            <person name="Van de Peer Y."/>
            <person name="Mizrachi E."/>
        </authorList>
    </citation>
    <scope>NUCLEOTIDE SEQUENCE</scope>
    <source>
        <tissue evidence="15">Young leaves</tissue>
    </source>
</reference>
<dbReference type="Pfam" id="PF01833">
    <property type="entry name" value="TIG"/>
    <property type="match status" value="1"/>
</dbReference>
<dbReference type="InterPro" id="IPR013783">
    <property type="entry name" value="Ig-like_fold"/>
</dbReference>
<dbReference type="FunFam" id="1.20.5.190:FF:000003">
    <property type="entry name" value="Calmodulin-binding transcription activator 2"/>
    <property type="match status" value="1"/>
</dbReference>
<dbReference type="Proteomes" id="UP001141806">
    <property type="component" value="Unassembled WGS sequence"/>
</dbReference>
<evidence type="ECO:0000256" key="13">
    <source>
        <dbReference type="SAM" id="MobiDB-lite"/>
    </source>
</evidence>
<dbReference type="Pfam" id="PF00612">
    <property type="entry name" value="IQ"/>
    <property type="match status" value="2"/>
</dbReference>
<comment type="similarity">
    <text evidence="2">Belongs to the CAMTA family.</text>
</comment>
<dbReference type="PANTHER" id="PTHR23335">
    <property type="entry name" value="CALMODULIN-BINDING TRANSCRIPTION ACTIVATOR CAMTA"/>
    <property type="match status" value="1"/>
</dbReference>
<evidence type="ECO:0000313" key="16">
    <source>
        <dbReference type="Proteomes" id="UP001141806"/>
    </source>
</evidence>
<organism evidence="15 16">
    <name type="scientific">Protea cynaroides</name>
    <dbReference type="NCBI Taxonomy" id="273540"/>
    <lineage>
        <taxon>Eukaryota</taxon>
        <taxon>Viridiplantae</taxon>
        <taxon>Streptophyta</taxon>
        <taxon>Embryophyta</taxon>
        <taxon>Tracheophyta</taxon>
        <taxon>Spermatophyta</taxon>
        <taxon>Magnoliopsida</taxon>
        <taxon>Proteales</taxon>
        <taxon>Proteaceae</taxon>
        <taxon>Protea</taxon>
    </lineage>
</organism>
<proteinExistence type="inferred from homology"/>